<dbReference type="InterPro" id="IPR008551">
    <property type="entry name" value="TANGO2"/>
</dbReference>
<sequence length="67" mass="7971">MIVKSSLFTRMCITFVWINEECRPGDNENWQLILINNRDEFYSRPTLPARWNDGVEPWFAIGLKIKP</sequence>
<evidence type="ECO:0000313" key="1">
    <source>
        <dbReference type="Proteomes" id="UP000887565"/>
    </source>
</evidence>
<reference evidence="2" key="1">
    <citation type="submission" date="2022-11" db="UniProtKB">
        <authorList>
            <consortium name="WormBaseParasite"/>
        </authorList>
    </citation>
    <scope>IDENTIFICATION</scope>
</reference>
<name>A0A915L6S0_ROMCU</name>
<dbReference type="Proteomes" id="UP000887565">
    <property type="component" value="Unplaced"/>
</dbReference>
<organism evidence="1 2">
    <name type="scientific">Romanomermis culicivorax</name>
    <name type="common">Nematode worm</name>
    <dbReference type="NCBI Taxonomy" id="13658"/>
    <lineage>
        <taxon>Eukaryota</taxon>
        <taxon>Metazoa</taxon>
        <taxon>Ecdysozoa</taxon>
        <taxon>Nematoda</taxon>
        <taxon>Enoplea</taxon>
        <taxon>Dorylaimia</taxon>
        <taxon>Mermithida</taxon>
        <taxon>Mermithoidea</taxon>
        <taxon>Mermithidae</taxon>
        <taxon>Romanomermis</taxon>
    </lineage>
</organism>
<proteinExistence type="predicted"/>
<protein>
    <submittedName>
        <fullName evidence="2">Uncharacterized protein</fullName>
    </submittedName>
</protein>
<keyword evidence="1" id="KW-1185">Reference proteome</keyword>
<accession>A0A915L6S0</accession>
<dbReference type="WBParaSite" id="nRc.2.0.1.t46208-RA">
    <property type="protein sequence ID" value="nRc.2.0.1.t46208-RA"/>
    <property type="gene ID" value="nRc.2.0.1.g46208"/>
</dbReference>
<dbReference type="AlphaFoldDB" id="A0A915L6S0"/>
<dbReference type="Pfam" id="PF05742">
    <property type="entry name" value="TANGO2"/>
    <property type="match status" value="1"/>
</dbReference>
<evidence type="ECO:0000313" key="2">
    <source>
        <dbReference type="WBParaSite" id="nRc.2.0.1.t46208-RA"/>
    </source>
</evidence>